<keyword evidence="9" id="KW-0812">Transmembrane</keyword>
<keyword evidence="4" id="KW-0808">Transferase</keyword>
<reference evidence="11 12" key="1">
    <citation type="submission" date="2019-07" db="EMBL/GenBank/DDBJ databases">
        <title>Whole genome shotgun sequence of Actinotalea fermentans NBRC 105374.</title>
        <authorList>
            <person name="Hosoyama A."/>
            <person name="Uohara A."/>
            <person name="Ohji S."/>
            <person name="Ichikawa N."/>
        </authorList>
    </citation>
    <scope>NUCLEOTIDE SEQUENCE [LARGE SCALE GENOMIC DNA]</scope>
    <source>
        <strain evidence="11 12">NBRC 105374</strain>
    </source>
</reference>
<evidence type="ECO:0000313" key="12">
    <source>
        <dbReference type="Proteomes" id="UP000321484"/>
    </source>
</evidence>
<dbReference type="GO" id="GO:0005524">
    <property type="term" value="F:ATP binding"/>
    <property type="evidence" value="ECO:0007669"/>
    <property type="project" value="UniProtKB-KW"/>
</dbReference>
<feature type="transmembrane region" description="Helical" evidence="9">
    <location>
        <begin position="187"/>
        <end position="205"/>
    </location>
</feature>
<evidence type="ECO:0000256" key="4">
    <source>
        <dbReference type="ARBA" id="ARBA00022679"/>
    </source>
</evidence>
<keyword evidence="12" id="KW-1185">Reference proteome</keyword>
<dbReference type="InterPro" id="IPR050482">
    <property type="entry name" value="Sensor_HK_TwoCompSys"/>
</dbReference>
<feature type="transmembrane region" description="Helical" evidence="9">
    <location>
        <begin position="131"/>
        <end position="150"/>
    </location>
</feature>
<feature type="transmembrane region" description="Helical" evidence="9">
    <location>
        <begin position="244"/>
        <end position="266"/>
    </location>
</feature>
<evidence type="ECO:0000256" key="7">
    <source>
        <dbReference type="ARBA" id="ARBA00022840"/>
    </source>
</evidence>
<dbReference type="InterPro" id="IPR036890">
    <property type="entry name" value="HATPase_C_sf"/>
</dbReference>
<evidence type="ECO:0000256" key="5">
    <source>
        <dbReference type="ARBA" id="ARBA00022741"/>
    </source>
</evidence>
<dbReference type="CDD" id="cd16917">
    <property type="entry name" value="HATPase_UhpB-NarQ-NarX-like"/>
    <property type="match status" value="1"/>
</dbReference>
<dbReference type="Proteomes" id="UP000321484">
    <property type="component" value="Unassembled WGS sequence"/>
</dbReference>
<comment type="caution">
    <text evidence="11">The sequence shown here is derived from an EMBL/GenBank/DDBJ whole genome shotgun (WGS) entry which is preliminary data.</text>
</comment>
<keyword evidence="6" id="KW-0418">Kinase</keyword>
<comment type="catalytic activity">
    <reaction evidence="1">
        <text>ATP + protein L-histidine = ADP + protein N-phospho-L-histidine.</text>
        <dbReference type="EC" id="2.7.13.3"/>
    </reaction>
</comment>
<dbReference type="InterPro" id="IPR011712">
    <property type="entry name" value="Sig_transdc_His_kin_sub3_dim/P"/>
</dbReference>
<evidence type="ECO:0000256" key="1">
    <source>
        <dbReference type="ARBA" id="ARBA00000085"/>
    </source>
</evidence>
<keyword evidence="7" id="KW-0067">ATP-binding</keyword>
<dbReference type="SUPFAM" id="SSF55874">
    <property type="entry name" value="ATPase domain of HSP90 chaperone/DNA topoisomerase II/histidine kinase"/>
    <property type="match status" value="1"/>
</dbReference>
<feature type="transmembrane region" description="Helical" evidence="9">
    <location>
        <begin position="33"/>
        <end position="52"/>
    </location>
</feature>
<keyword evidence="9" id="KW-0472">Membrane</keyword>
<organism evidence="11 12">
    <name type="scientific">Actinotalea fermentans</name>
    <dbReference type="NCBI Taxonomy" id="43671"/>
    <lineage>
        <taxon>Bacteria</taxon>
        <taxon>Bacillati</taxon>
        <taxon>Actinomycetota</taxon>
        <taxon>Actinomycetes</taxon>
        <taxon>Micrococcales</taxon>
        <taxon>Cellulomonadaceae</taxon>
        <taxon>Actinotalea</taxon>
    </lineage>
</organism>
<name>A0A511YW03_9CELL</name>
<evidence type="ECO:0000256" key="9">
    <source>
        <dbReference type="SAM" id="Phobius"/>
    </source>
</evidence>
<dbReference type="GO" id="GO:0046983">
    <property type="term" value="F:protein dimerization activity"/>
    <property type="evidence" value="ECO:0007669"/>
    <property type="project" value="InterPro"/>
</dbReference>
<proteinExistence type="predicted"/>
<dbReference type="Gene3D" id="1.20.5.1930">
    <property type="match status" value="1"/>
</dbReference>
<feature type="transmembrane region" description="Helical" evidence="9">
    <location>
        <begin position="162"/>
        <end position="181"/>
    </location>
</feature>
<accession>A0A511YW03</accession>
<evidence type="ECO:0000256" key="3">
    <source>
        <dbReference type="ARBA" id="ARBA00022553"/>
    </source>
</evidence>
<evidence type="ECO:0000256" key="6">
    <source>
        <dbReference type="ARBA" id="ARBA00022777"/>
    </source>
</evidence>
<dbReference type="GO" id="GO:0000155">
    <property type="term" value="F:phosphorelay sensor kinase activity"/>
    <property type="evidence" value="ECO:0007669"/>
    <property type="project" value="InterPro"/>
</dbReference>
<feature type="transmembrane region" description="Helical" evidence="9">
    <location>
        <begin position="64"/>
        <end position="84"/>
    </location>
</feature>
<keyword evidence="9" id="KW-1133">Transmembrane helix</keyword>
<evidence type="ECO:0000256" key="2">
    <source>
        <dbReference type="ARBA" id="ARBA00012438"/>
    </source>
</evidence>
<dbReference type="Gene3D" id="3.30.565.10">
    <property type="entry name" value="Histidine kinase-like ATPase, C-terminal domain"/>
    <property type="match status" value="1"/>
</dbReference>
<dbReference type="PANTHER" id="PTHR24421">
    <property type="entry name" value="NITRATE/NITRITE SENSOR PROTEIN NARX-RELATED"/>
    <property type="match status" value="1"/>
</dbReference>
<dbReference type="EMBL" id="BJYK01000001">
    <property type="protein sequence ID" value="GEN79373.1"/>
    <property type="molecule type" value="Genomic_DNA"/>
</dbReference>
<protein>
    <recommendedName>
        <fullName evidence="2">histidine kinase</fullName>
        <ecNumber evidence="2">2.7.13.3</ecNumber>
    </recommendedName>
</protein>
<dbReference type="GO" id="GO:0016020">
    <property type="term" value="C:membrane"/>
    <property type="evidence" value="ECO:0007669"/>
    <property type="project" value="InterPro"/>
</dbReference>
<keyword evidence="5" id="KW-0547">Nucleotide-binding</keyword>
<dbReference type="Pfam" id="PF07730">
    <property type="entry name" value="HisKA_3"/>
    <property type="match status" value="1"/>
</dbReference>
<dbReference type="EC" id="2.7.13.3" evidence="2"/>
<keyword evidence="8" id="KW-0902">Two-component regulatory system</keyword>
<sequence>MSNELAPGGAFPPPGAAAYCGAVSITVGLPRTALVLGGVAWFLGLLGLVLHLASGAGIADANVLFLLVDVTVAIVYGTVGAVVLARRRHAVGFLVALAGLGGGLSATGGGWGAYAAAHPDLPALDGVAELYGWAWMPGTVALFTVVPWLVRDHPLPTAARVGVLLGAGTAVWLPAAGLLAPASRADAPLVAVVAVGLVSAAATAYRWRRGPVAERRGLGLLTAGAGVLALSFVPLLLVESTPDLVLAVPISHLATQALYPAAILVCVLRNRLWGIDLVVSRATLAGLTTLGMAAVYAALAAAATLLVGGGLVPQLVAAVGMALALGPTRAHLEGRVRTLVYGEAADPGRAALRVGRELAGAGSADDLLAGLARSVGESLRLESVVLRTAPPLAVDASWGLATAAAETLPVLHAGRRVGELTWTARPGERLDARSRQALDHLLPVLAAGIALAHAAHEQRRAHDAATLARLAERRLIRREIHDGLGPWLSGLRLGLQGALNLWSADPAAARALVAALADEAQLRVDDVRSLSRSLLPPALDELGLAAALSELVQRHATEGFTVSVEAHGCDGLVGPEAAAAYGIAAEAVLNAARHSGAAGCTLTVRRSTEGLEVVCEDAGRGVAPDAPPGVGTRTMHERAAERGGTLEITALRPGTRVRAVLPATTAVGAVA</sequence>
<feature type="transmembrane region" description="Helical" evidence="9">
    <location>
        <begin position="91"/>
        <end position="111"/>
    </location>
</feature>
<evidence type="ECO:0000256" key="8">
    <source>
        <dbReference type="ARBA" id="ARBA00023012"/>
    </source>
</evidence>
<evidence type="ECO:0000313" key="11">
    <source>
        <dbReference type="EMBL" id="GEN79373.1"/>
    </source>
</evidence>
<keyword evidence="3" id="KW-0597">Phosphoprotein</keyword>
<feature type="transmembrane region" description="Helical" evidence="9">
    <location>
        <begin position="217"/>
        <end position="238"/>
    </location>
</feature>
<feature type="domain" description="Signal transduction histidine kinase subgroup 3 dimerisation and phosphoacceptor" evidence="10">
    <location>
        <begin position="472"/>
        <end position="539"/>
    </location>
</feature>
<dbReference type="PANTHER" id="PTHR24421:SF10">
    <property type="entry name" value="NITRATE_NITRITE SENSOR PROTEIN NARQ"/>
    <property type="match status" value="1"/>
</dbReference>
<gene>
    <name evidence="11" type="ORF">AFE02nite_11070</name>
</gene>
<evidence type="ECO:0000259" key="10">
    <source>
        <dbReference type="Pfam" id="PF07730"/>
    </source>
</evidence>
<dbReference type="AlphaFoldDB" id="A0A511YW03"/>